<feature type="transmembrane region" description="Helical" evidence="2">
    <location>
        <begin position="442"/>
        <end position="459"/>
    </location>
</feature>
<keyword evidence="4" id="KW-1185">Reference proteome</keyword>
<feature type="transmembrane region" description="Helical" evidence="2">
    <location>
        <begin position="394"/>
        <end position="421"/>
    </location>
</feature>
<feature type="transmembrane region" description="Helical" evidence="2">
    <location>
        <begin position="746"/>
        <end position="770"/>
    </location>
</feature>
<keyword evidence="2" id="KW-1133">Transmembrane helix</keyword>
<dbReference type="PANTHER" id="PTHR34730:SF1">
    <property type="entry name" value="PARAQUAT-INDUCIBLE PROTEIN A"/>
    <property type="match status" value="1"/>
</dbReference>
<keyword evidence="2" id="KW-0472">Membrane</keyword>
<keyword evidence="2" id="KW-0812">Transmembrane</keyword>
<feature type="transmembrane region" description="Helical" evidence="2">
    <location>
        <begin position="678"/>
        <end position="700"/>
    </location>
</feature>
<feature type="transmembrane region" description="Helical" evidence="2">
    <location>
        <begin position="288"/>
        <end position="312"/>
    </location>
</feature>
<reference evidence="3 4" key="1">
    <citation type="submission" date="2017-12" db="EMBL/GenBank/DDBJ databases">
        <title>Sequencing, de novo assembly and annotation of complete genome of a new Thraustochytrid species, strain FCC1311.</title>
        <authorList>
            <person name="Sedici K."/>
            <person name="Godart F."/>
            <person name="Aiese Cigliano R."/>
            <person name="Sanseverino W."/>
            <person name="Barakat M."/>
            <person name="Ortet P."/>
            <person name="Marechal E."/>
            <person name="Cagnac O."/>
            <person name="Amato A."/>
        </authorList>
    </citation>
    <scope>NUCLEOTIDE SEQUENCE [LARGE SCALE GENOMIC DNA]</scope>
</reference>
<dbReference type="AlphaFoldDB" id="A0A2R5GEA8"/>
<feature type="transmembrane region" description="Helical" evidence="2">
    <location>
        <begin position="847"/>
        <end position="868"/>
    </location>
</feature>
<comment type="caution">
    <text evidence="3">The sequence shown here is derived from an EMBL/GenBank/DDBJ whole genome shotgun (WGS) entry which is preliminary data.</text>
</comment>
<feature type="transmembrane region" description="Helical" evidence="2">
    <location>
        <begin position="41"/>
        <end position="62"/>
    </location>
</feature>
<proteinExistence type="predicted"/>
<dbReference type="Proteomes" id="UP000241890">
    <property type="component" value="Unassembled WGS sequence"/>
</dbReference>
<dbReference type="Pfam" id="PF04403">
    <property type="entry name" value="PqiA"/>
    <property type="match status" value="1"/>
</dbReference>
<dbReference type="EMBL" id="BEYU01000055">
    <property type="protein sequence ID" value="GBG29287.1"/>
    <property type="molecule type" value="Genomic_DNA"/>
</dbReference>
<evidence type="ECO:0000313" key="4">
    <source>
        <dbReference type="Proteomes" id="UP000241890"/>
    </source>
</evidence>
<feature type="compositionally biased region" description="Basic and acidic residues" evidence="1">
    <location>
        <begin position="523"/>
        <end position="536"/>
    </location>
</feature>
<evidence type="ECO:0000256" key="1">
    <source>
        <dbReference type="SAM" id="MobiDB-lite"/>
    </source>
</evidence>
<feature type="transmembrane region" description="Helical" evidence="2">
    <location>
        <begin position="495"/>
        <end position="514"/>
    </location>
</feature>
<dbReference type="InParanoid" id="A0A2R5GEA8"/>
<name>A0A2R5GEA8_9STRA</name>
<evidence type="ECO:0000256" key="2">
    <source>
        <dbReference type="SAM" id="Phobius"/>
    </source>
</evidence>
<sequence>MPMEPLDSEEPQFAQPICKRATHLQNCAQIAMARGFVAGGLAFGGFGFICAILTAIVPMWLVSRTELVDQFCWFGEGIFITSYRWGDDIPALKLECSPQAGQARSSFEAYCAPSTHIPTLDGGRVPMTPKFRDEMCTRTNAAQVLILAAIALGGAALACGMLAHATSRFKAQLHSSIGATLCAATALMLEVATFVVMQTSPLFDDEHIAALASGFGLQYKGVSCMYQMPSLHSIWEQRNFDDASAGASQYETLQAASEHEILSHFRSDRHYSLYGAFRRRWRKRGACVRHLINTIPPLLNIAHAVVLGLWIMNGTAFGNLIRVDEIKLPHNVHFDNTSAAQRLAGLLLEFAGRESLQGNIPSRQELMPSNFTVIQHMIDFSPITTLQALFDGGAVFIGLIILVSIFIWPCIKVLIWSILWYAPADEVLRGRLYSWLDALGKISLANLYILAILCVSNYFERDIVVPWFLAPLIIQRSHALRVRISFAIQPGFGTYGYAISAILSLLMGQANLSAHRLAKSWEERRREESTNRKGETRSWVIQGSSSSSSSSYSDYDNEHGQAEQDDGALPAGRLDASRGGTTLLSNEEAAISPECQQPMSERRSLEDTLDVHDTLRVPTDPNLDSRHDMELAGDALWTERSVERQVAFYRLLGAEACQNHIFSPTPGTFYRCTLFGKAVVLTLLVTTLALMGVGLSTPIITLERSGIVGDILIPEESRNLTLSVVALPGVIQGAGLNGDPPGALSFGIGFFVIAMPLVHLVGLVLLWLVPWAPSDQVHFMRAIEVLNAWSAVDVFCLMIVAASFDLRAFTTHLIENGGFLPLDQYLEKHIPHLGAFTIQEERLLPGFGILVAAVVLERFVGHVVRLLFATMIAERRGLREIALQARKFSSVLHEIRAQSLAGEAQQQRAPMLSNSLLRTNMAILSPTTRYVLASAVPSYFYAGLPLCLWRALAACGMLQRDYTFDESNLGVDPLQLS</sequence>
<feature type="region of interest" description="Disordered" evidence="1">
    <location>
        <begin position="523"/>
        <end position="579"/>
    </location>
</feature>
<accession>A0A2R5GEA8</accession>
<feature type="transmembrane region" description="Helical" evidence="2">
    <location>
        <begin position="782"/>
        <end position="804"/>
    </location>
</feature>
<feature type="transmembrane region" description="Helical" evidence="2">
    <location>
        <begin position="177"/>
        <end position="197"/>
    </location>
</feature>
<gene>
    <name evidence="3" type="ORF">FCC1311_055092</name>
</gene>
<feature type="transmembrane region" description="Helical" evidence="2">
    <location>
        <begin position="144"/>
        <end position="165"/>
    </location>
</feature>
<protein>
    <submittedName>
        <fullName evidence="3">Uncharacterized protein</fullName>
    </submittedName>
</protein>
<dbReference type="InterPro" id="IPR007498">
    <property type="entry name" value="PqiA-like"/>
</dbReference>
<evidence type="ECO:0000313" key="3">
    <source>
        <dbReference type="EMBL" id="GBG29287.1"/>
    </source>
</evidence>
<feature type="compositionally biased region" description="Low complexity" evidence="1">
    <location>
        <begin position="544"/>
        <end position="554"/>
    </location>
</feature>
<organism evidence="3 4">
    <name type="scientific">Hondaea fermentalgiana</name>
    <dbReference type="NCBI Taxonomy" id="2315210"/>
    <lineage>
        <taxon>Eukaryota</taxon>
        <taxon>Sar</taxon>
        <taxon>Stramenopiles</taxon>
        <taxon>Bigyra</taxon>
        <taxon>Labyrinthulomycetes</taxon>
        <taxon>Thraustochytrida</taxon>
        <taxon>Thraustochytriidae</taxon>
        <taxon>Hondaea</taxon>
    </lineage>
</organism>
<dbReference type="PANTHER" id="PTHR34730">
    <property type="entry name" value="UNNAMED PRODUCT"/>
    <property type="match status" value="1"/>
</dbReference>